<accession>A0ABW4ARM6</accession>
<evidence type="ECO:0000313" key="6">
    <source>
        <dbReference type="EMBL" id="MFD1373223.1"/>
    </source>
</evidence>
<comment type="caution">
    <text evidence="6">The sequence shown here is derived from an EMBL/GenBank/DDBJ whole genome shotgun (WGS) entry which is preliminary data.</text>
</comment>
<keyword evidence="3 5" id="KW-1133">Transmembrane helix</keyword>
<keyword evidence="6" id="KW-0808">Transferase</keyword>
<protein>
    <submittedName>
        <fullName evidence="6">Methyltransferase family protein</fullName>
        <ecNumber evidence="6">2.1.1.100</ecNumber>
        <ecNumber evidence="6">2.1.1.334</ecNumber>
    </submittedName>
</protein>
<dbReference type="Proteomes" id="UP001597183">
    <property type="component" value="Unassembled WGS sequence"/>
</dbReference>
<evidence type="ECO:0000256" key="5">
    <source>
        <dbReference type="SAM" id="Phobius"/>
    </source>
</evidence>
<evidence type="ECO:0000256" key="2">
    <source>
        <dbReference type="ARBA" id="ARBA00022692"/>
    </source>
</evidence>
<dbReference type="Pfam" id="PF04191">
    <property type="entry name" value="PEMT"/>
    <property type="match status" value="1"/>
</dbReference>
<gene>
    <name evidence="6" type="ORF">ACFQ5G_48510</name>
</gene>
<name>A0ABW4ARM6_9ACTN</name>
<dbReference type="GO" id="GO:0032259">
    <property type="term" value="P:methylation"/>
    <property type="evidence" value="ECO:0007669"/>
    <property type="project" value="UniProtKB-KW"/>
</dbReference>
<evidence type="ECO:0000313" key="7">
    <source>
        <dbReference type="Proteomes" id="UP001597183"/>
    </source>
</evidence>
<dbReference type="GO" id="GO:0004671">
    <property type="term" value="F:protein C-terminal S-isoprenylcysteine carboxyl O-methyltransferase activity"/>
    <property type="evidence" value="ECO:0007669"/>
    <property type="project" value="UniProtKB-EC"/>
</dbReference>
<dbReference type="EC" id="2.1.1.334" evidence="6"/>
<feature type="transmembrane region" description="Helical" evidence="5">
    <location>
        <begin position="6"/>
        <end position="23"/>
    </location>
</feature>
<sequence length="205" mass="21599">MAWLAFALYLTGVLTAFGLRTWLHRRRTGDTGHRPTRPPAGTAAWWAQILMAAGLVGGLAAPLLDAVGVIDPIPALTHTGTQLTGLIIAAAGFLGVLAAQQAMGASWRIGVDAAERTTLVTGGIFGLVRNPVFTAMITATAGVTAMTPTWAQLPVLAAVIAGIELQVRVVEEPYLQAMHGAACTEYHRRTGRFLPRFGRATTHPA</sequence>
<keyword evidence="7" id="KW-1185">Reference proteome</keyword>
<organism evidence="6 7">
    <name type="scientific">Actinoplanes sichuanensis</name>
    <dbReference type="NCBI Taxonomy" id="512349"/>
    <lineage>
        <taxon>Bacteria</taxon>
        <taxon>Bacillati</taxon>
        <taxon>Actinomycetota</taxon>
        <taxon>Actinomycetes</taxon>
        <taxon>Micromonosporales</taxon>
        <taxon>Micromonosporaceae</taxon>
        <taxon>Actinoplanes</taxon>
    </lineage>
</organism>
<dbReference type="Gene3D" id="1.20.120.1630">
    <property type="match status" value="1"/>
</dbReference>
<keyword evidence="6" id="KW-0489">Methyltransferase</keyword>
<feature type="transmembrane region" description="Helical" evidence="5">
    <location>
        <begin position="83"/>
        <end position="99"/>
    </location>
</feature>
<dbReference type="EMBL" id="JBHTMK010000064">
    <property type="protein sequence ID" value="MFD1373223.1"/>
    <property type="molecule type" value="Genomic_DNA"/>
</dbReference>
<dbReference type="RefSeq" id="WP_317796964.1">
    <property type="nucleotide sequence ID" value="NZ_AP028461.1"/>
</dbReference>
<evidence type="ECO:0000256" key="4">
    <source>
        <dbReference type="ARBA" id="ARBA00023136"/>
    </source>
</evidence>
<dbReference type="InterPro" id="IPR007318">
    <property type="entry name" value="Phopholipid_MeTrfase"/>
</dbReference>
<comment type="subcellular location">
    <subcellularLocation>
        <location evidence="1">Endomembrane system</location>
        <topology evidence="1">Multi-pass membrane protein</topology>
    </subcellularLocation>
</comment>
<reference evidence="7" key="1">
    <citation type="journal article" date="2019" name="Int. J. Syst. Evol. Microbiol.">
        <title>The Global Catalogue of Microorganisms (GCM) 10K type strain sequencing project: providing services to taxonomists for standard genome sequencing and annotation.</title>
        <authorList>
            <consortium name="The Broad Institute Genomics Platform"/>
            <consortium name="The Broad Institute Genome Sequencing Center for Infectious Disease"/>
            <person name="Wu L."/>
            <person name="Ma J."/>
        </authorList>
    </citation>
    <scope>NUCLEOTIDE SEQUENCE [LARGE SCALE GENOMIC DNA]</scope>
    <source>
        <strain evidence="7">CCM 7526</strain>
    </source>
</reference>
<feature type="transmembrane region" description="Helical" evidence="5">
    <location>
        <begin position="43"/>
        <end position="63"/>
    </location>
</feature>
<dbReference type="EC" id="2.1.1.100" evidence="6"/>
<keyword evidence="2 5" id="KW-0812">Transmembrane</keyword>
<evidence type="ECO:0000256" key="1">
    <source>
        <dbReference type="ARBA" id="ARBA00004127"/>
    </source>
</evidence>
<proteinExistence type="predicted"/>
<keyword evidence="4 5" id="KW-0472">Membrane</keyword>
<evidence type="ECO:0000256" key="3">
    <source>
        <dbReference type="ARBA" id="ARBA00022989"/>
    </source>
</evidence>